<dbReference type="AlphaFoldDB" id="A0A5B0GZ81"/>
<keyword evidence="1" id="KW-1133">Transmembrane helix</keyword>
<dbReference type="EMBL" id="VTUZ01000015">
    <property type="protein sequence ID" value="KAA1008257.1"/>
    <property type="molecule type" value="Genomic_DNA"/>
</dbReference>
<reference evidence="2 3" key="1">
    <citation type="submission" date="2019-08" db="EMBL/GenBank/DDBJ databases">
        <title>Paraburkholderia sp. DCY113.</title>
        <authorList>
            <person name="Kang J."/>
        </authorList>
    </citation>
    <scope>NUCLEOTIDE SEQUENCE [LARGE SCALE GENOMIC DNA]</scope>
    <source>
        <strain evidence="2 3">DCY113</strain>
    </source>
</reference>
<keyword evidence="1" id="KW-0472">Membrane</keyword>
<name>A0A5B0GZ81_9BURK</name>
<gene>
    <name evidence="2" type="ORF">FVF58_23150</name>
</gene>
<protein>
    <submittedName>
        <fullName evidence="2">Chain-length determining protein</fullName>
    </submittedName>
</protein>
<evidence type="ECO:0000313" key="3">
    <source>
        <dbReference type="Proteomes" id="UP000325273"/>
    </source>
</evidence>
<dbReference type="GO" id="GO:0004713">
    <property type="term" value="F:protein tyrosine kinase activity"/>
    <property type="evidence" value="ECO:0007669"/>
    <property type="project" value="TreeGrafter"/>
</dbReference>
<proteinExistence type="predicted"/>
<keyword evidence="3" id="KW-1185">Reference proteome</keyword>
<dbReference type="PANTHER" id="PTHR32309">
    <property type="entry name" value="TYROSINE-PROTEIN KINASE"/>
    <property type="match status" value="1"/>
</dbReference>
<sequence>MRVFQLTIRLIIIFTILSVPYWLLVASDRYVSQATVIIQRTDQVDGSSITIPGITAAVGNVSSADQLLLREYLLSEDMLEKLDATLGLRAHYSNSRRDPVSRMWFKNAPTEWFYQYWLDRIDVTYDDYSGVIRIQAQAYDPKTAQQIVKLMVELGEAHMNEIGHELAQSQVDFLSKQVTLAHDLLLDATGKLINFQNQKGLAAPQTTASGLNALIDRLEGQKTDIETQLASLPPNLSPNQPTVVMLKQNLNALRQQIVQRRAELASPTSKTLNYTIEEFQRLQMQVDFAKDLYRTALSALQQGRMDAARTLKMVSTLQSPSTPSYPMEPRRLYNAFVTLVIALAMIGAVKLLESIILDHVD</sequence>
<dbReference type="GO" id="GO:0005886">
    <property type="term" value="C:plasma membrane"/>
    <property type="evidence" value="ECO:0007669"/>
    <property type="project" value="TreeGrafter"/>
</dbReference>
<evidence type="ECO:0000256" key="1">
    <source>
        <dbReference type="SAM" id="Phobius"/>
    </source>
</evidence>
<feature type="transmembrane region" description="Helical" evidence="1">
    <location>
        <begin position="6"/>
        <end position="24"/>
    </location>
</feature>
<evidence type="ECO:0000313" key="2">
    <source>
        <dbReference type="EMBL" id="KAA1008257.1"/>
    </source>
</evidence>
<dbReference type="Proteomes" id="UP000325273">
    <property type="component" value="Unassembled WGS sequence"/>
</dbReference>
<organism evidence="2 3">
    <name type="scientific">Paraburkholderia panacisoli</name>
    <dbReference type="NCBI Taxonomy" id="2603818"/>
    <lineage>
        <taxon>Bacteria</taxon>
        <taxon>Pseudomonadati</taxon>
        <taxon>Pseudomonadota</taxon>
        <taxon>Betaproteobacteria</taxon>
        <taxon>Burkholderiales</taxon>
        <taxon>Burkholderiaceae</taxon>
        <taxon>Paraburkholderia</taxon>
    </lineage>
</organism>
<dbReference type="PANTHER" id="PTHR32309:SF13">
    <property type="entry name" value="FERRIC ENTEROBACTIN TRANSPORT PROTEIN FEPE"/>
    <property type="match status" value="1"/>
</dbReference>
<feature type="transmembrane region" description="Helical" evidence="1">
    <location>
        <begin position="332"/>
        <end position="352"/>
    </location>
</feature>
<keyword evidence="1" id="KW-0812">Transmembrane</keyword>
<comment type="caution">
    <text evidence="2">The sequence shown here is derived from an EMBL/GenBank/DDBJ whole genome shotgun (WGS) entry which is preliminary data.</text>
</comment>
<dbReference type="InterPro" id="IPR050445">
    <property type="entry name" value="Bact_polysacc_biosynth/exp"/>
</dbReference>
<accession>A0A5B0GZ81</accession>